<feature type="region of interest" description="Disordered" evidence="11">
    <location>
        <begin position="1"/>
        <end position="21"/>
    </location>
</feature>
<dbReference type="Pfam" id="PF04998">
    <property type="entry name" value="RNA_pol_Rpb1_5"/>
    <property type="match status" value="2"/>
</dbReference>
<evidence type="ECO:0000256" key="7">
    <source>
        <dbReference type="ARBA" id="ARBA00023163"/>
    </source>
</evidence>
<dbReference type="InterPro" id="IPR042102">
    <property type="entry name" value="RNA_pol_Rpb1_3_sf"/>
</dbReference>
<dbReference type="HAMAP" id="MF_01324">
    <property type="entry name" value="RNApol_bact_RpoC2"/>
    <property type="match status" value="1"/>
</dbReference>
<dbReference type="Gene3D" id="1.10.132.30">
    <property type="match status" value="1"/>
</dbReference>
<feature type="compositionally biased region" description="Basic residues" evidence="11">
    <location>
        <begin position="8"/>
        <end position="18"/>
    </location>
</feature>
<feature type="domain" description="RNA polymerase Rpb1" evidence="12">
    <location>
        <begin position="48"/>
        <end position="98"/>
    </location>
</feature>
<dbReference type="GO" id="GO:0008270">
    <property type="term" value="F:zinc ion binding"/>
    <property type="evidence" value="ECO:0007669"/>
    <property type="project" value="UniProtKB-UniRule"/>
</dbReference>
<keyword evidence="2 10" id="KW-0240">DNA-directed RNA polymerase</keyword>
<dbReference type="Pfam" id="PF05000">
    <property type="entry name" value="RNA_pol_Rpb1_4"/>
    <property type="match status" value="1"/>
</dbReference>
<evidence type="ECO:0000259" key="12">
    <source>
        <dbReference type="Pfam" id="PF04983"/>
    </source>
</evidence>
<dbReference type="RefSeq" id="WP_106499506.1">
    <property type="nucleotide sequence ID" value="NZ_PXVC01000013.1"/>
</dbReference>
<dbReference type="Gene3D" id="1.10.1790.20">
    <property type="match status" value="1"/>
</dbReference>
<comment type="cofactor">
    <cofactor evidence="10">
        <name>Zn(2+)</name>
        <dbReference type="ChEBI" id="CHEBI:29105"/>
    </cofactor>
    <text evidence="10">Binds 1 Zn(2+) ion per subunit.</text>
</comment>
<keyword evidence="5 10" id="KW-0479">Metal-binding</keyword>
<feature type="domain" description="RNA polymerase Rpb1" evidence="13">
    <location>
        <begin position="1127"/>
        <end position="1217"/>
    </location>
</feature>
<feature type="region of interest" description="Disordered" evidence="11">
    <location>
        <begin position="1309"/>
        <end position="1330"/>
    </location>
</feature>
<protein>
    <recommendedName>
        <fullName evidence="10">DNA-directed RNA polymerase subunit beta'</fullName>
        <shortName evidence="10">RNAP subunit beta'</shortName>
        <ecNumber evidence="10">2.7.7.6</ecNumber>
    </recommendedName>
    <alternativeName>
        <fullName evidence="10">RNA polymerase subunit beta'</fullName>
    </alternativeName>
    <alternativeName>
        <fullName evidence="10">Transcriptase subunit beta'</fullName>
    </alternativeName>
</protein>
<evidence type="ECO:0000256" key="8">
    <source>
        <dbReference type="ARBA" id="ARBA00025825"/>
    </source>
</evidence>
<feature type="binding site" evidence="10">
    <location>
        <position position="324"/>
    </location>
    <ligand>
        <name>Zn(2+)</name>
        <dbReference type="ChEBI" id="CHEBI:29105"/>
    </ligand>
</feature>
<reference evidence="16" key="1">
    <citation type="submission" date="2018-03" db="EMBL/GenBank/DDBJ databases">
        <title>Ecological and genomic features of two cosmopolitan and abundant freshwater picocyanobacteria.</title>
        <authorList>
            <person name="Cabello-Yeves P.J."/>
            <person name="Picazo A."/>
            <person name="Camacho A."/>
            <person name="Callieri C."/>
            <person name="Rosselli R."/>
            <person name="Roda-Garcia J."/>
            <person name="Coutinho F.H."/>
            <person name="Rodriguez-Valera F."/>
        </authorList>
    </citation>
    <scope>NUCLEOTIDE SEQUENCE [LARGE SCALE GENOMIC DNA]</scope>
    <source>
        <strain evidence="16">Tous</strain>
    </source>
</reference>
<dbReference type="FunFam" id="1.10.150.390:FF:000002">
    <property type="entry name" value="DNA-directed RNA polymerase subunit beta"/>
    <property type="match status" value="1"/>
</dbReference>
<dbReference type="Pfam" id="PF04983">
    <property type="entry name" value="RNA_pol_Rpb1_3"/>
    <property type="match status" value="1"/>
</dbReference>
<comment type="subunit">
    <text evidence="8 10">In cyanobacteria the RNAP catalytic core is composed of 2 alpha, 1 beta, 1 beta', 1 gamma and 1 omega subunit. When a sigma factor is associated with the core the holoenzyme is formed, which can initiate transcription.</text>
</comment>
<evidence type="ECO:0000256" key="3">
    <source>
        <dbReference type="ARBA" id="ARBA00022679"/>
    </source>
</evidence>
<feature type="domain" description="RNA polymerase Rpb1" evidence="14">
    <location>
        <begin position="127"/>
        <end position="205"/>
    </location>
</feature>
<evidence type="ECO:0000259" key="14">
    <source>
        <dbReference type="Pfam" id="PF05000"/>
    </source>
</evidence>
<dbReference type="GO" id="GO:0003899">
    <property type="term" value="F:DNA-directed RNA polymerase activity"/>
    <property type="evidence" value="ECO:0007669"/>
    <property type="project" value="UniProtKB-UniRule"/>
</dbReference>
<feature type="binding site" evidence="10">
    <location>
        <position position="331"/>
    </location>
    <ligand>
        <name>Zn(2+)</name>
        <dbReference type="ChEBI" id="CHEBI:29105"/>
    </ligand>
</feature>
<dbReference type="InterPro" id="IPR007066">
    <property type="entry name" value="RNA_pol_Rpb1_3"/>
</dbReference>
<dbReference type="Gene3D" id="1.10.274.100">
    <property type="entry name" value="RNA polymerase Rpb1, domain 3"/>
    <property type="match status" value="1"/>
</dbReference>
<dbReference type="STRING" id="1910958.BTM30_04605"/>
<keyword evidence="6 10" id="KW-0862">Zinc</keyword>
<comment type="function">
    <text evidence="1 10">DNA-dependent RNA polymerase catalyzes the transcription of DNA into RNA using the four ribonucleoside triphosphates as substrates.</text>
</comment>
<dbReference type="EMBL" id="PXVC01000013">
    <property type="protein sequence ID" value="PSI02047.1"/>
    <property type="molecule type" value="Genomic_DNA"/>
</dbReference>
<dbReference type="Proteomes" id="UP000240206">
    <property type="component" value="Unassembled WGS sequence"/>
</dbReference>
<evidence type="ECO:0000313" key="15">
    <source>
        <dbReference type="EMBL" id="PSI02047.1"/>
    </source>
</evidence>
<organism evidence="15 16">
    <name type="scientific">Synechococcus lacustris str. Tous</name>
    <dbReference type="NCBI Taxonomy" id="1910958"/>
    <lineage>
        <taxon>Bacteria</taxon>
        <taxon>Bacillati</taxon>
        <taxon>Cyanobacteriota</taxon>
        <taxon>Cyanophyceae</taxon>
        <taxon>Synechococcales</taxon>
        <taxon>Synechococcaceae</taxon>
        <taxon>Synechococcus</taxon>
    </lineage>
</organism>
<dbReference type="InterPro" id="IPR038120">
    <property type="entry name" value="Rpb1_funnel_sf"/>
</dbReference>
<dbReference type="PANTHER" id="PTHR19376">
    <property type="entry name" value="DNA-DIRECTED RNA POLYMERASE"/>
    <property type="match status" value="1"/>
</dbReference>
<feature type="region of interest" description="Disordered" evidence="11">
    <location>
        <begin position="27"/>
        <end position="46"/>
    </location>
</feature>
<evidence type="ECO:0000256" key="9">
    <source>
        <dbReference type="ARBA" id="ARBA00048552"/>
    </source>
</evidence>
<evidence type="ECO:0000256" key="2">
    <source>
        <dbReference type="ARBA" id="ARBA00022478"/>
    </source>
</evidence>
<dbReference type="GO" id="GO:0003677">
    <property type="term" value="F:DNA binding"/>
    <property type="evidence" value="ECO:0007669"/>
    <property type="project" value="UniProtKB-UniRule"/>
</dbReference>
<keyword evidence="3 10" id="KW-0808">Transferase</keyword>
<keyword evidence="4 10" id="KW-0548">Nucleotidyltransferase</keyword>
<evidence type="ECO:0000256" key="5">
    <source>
        <dbReference type="ARBA" id="ARBA00022723"/>
    </source>
</evidence>
<evidence type="ECO:0000256" key="1">
    <source>
        <dbReference type="ARBA" id="ARBA00004026"/>
    </source>
</evidence>
<name>A0A2P7EFK8_9SYNE</name>
<feature type="binding site" evidence="10">
    <location>
        <position position="334"/>
    </location>
    <ligand>
        <name>Zn(2+)</name>
        <dbReference type="ChEBI" id="CHEBI:29105"/>
    </ligand>
</feature>
<dbReference type="GO" id="GO:0000428">
    <property type="term" value="C:DNA-directed RNA polymerase complex"/>
    <property type="evidence" value="ECO:0007669"/>
    <property type="project" value="UniProtKB-KW"/>
</dbReference>
<gene>
    <name evidence="10" type="primary">rpoC2</name>
    <name evidence="15" type="ORF">C7K08_04745</name>
</gene>
<dbReference type="PANTHER" id="PTHR19376:SF54">
    <property type="entry name" value="DNA-DIRECTED RNA POLYMERASE SUBUNIT BETA"/>
    <property type="match status" value="1"/>
</dbReference>
<keyword evidence="16" id="KW-1185">Reference proteome</keyword>
<dbReference type="SUPFAM" id="SSF64484">
    <property type="entry name" value="beta and beta-prime subunits of DNA dependent RNA-polymerase"/>
    <property type="match status" value="1"/>
</dbReference>
<comment type="similarity">
    <text evidence="10">Belongs to the RNA polymerase beta' chain family. RpoC2 subfamily.</text>
</comment>
<dbReference type="GO" id="GO:0006351">
    <property type="term" value="P:DNA-templated transcription"/>
    <property type="evidence" value="ECO:0007669"/>
    <property type="project" value="UniProtKB-UniRule"/>
</dbReference>
<dbReference type="Gene3D" id="2.40.50.100">
    <property type="match status" value="1"/>
</dbReference>
<dbReference type="NCBIfam" id="NF002724">
    <property type="entry name" value="PRK02597.1"/>
    <property type="match status" value="1"/>
</dbReference>
<dbReference type="InterPro" id="IPR012756">
    <property type="entry name" value="DNA-dir_RpoC2_beta_pp"/>
</dbReference>
<proteinExistence type="inferred from homology"/>
<keyword evidence="7 10" id="KW-0804">Transcription</keyword>
<feature type="domain" description="RNA polymerase Rpb1" evidence="13">
    <location>
        <begin position="208"/>
        <end position="397"/>
    </location>
</feature>
<dbReference type="InterPro" id="IPR007081">
    <property type="entry name" value="RNA_pol_Rpb1_5"/>
</dbReference>
<evidence type="ECO:0000313" key="16">
    <source>
        <dbReference type="Proteomes" id="UP000240206"/>
    </source>
</evidence>
<sequence>MTSTSKPAARKSSSKSKAAKAAEAAALAAAEAAAKREPSRIPPPFRNRIIDKKGLRGLVAWAYKHHGTAATAAMADDLKDLGFRFATQAAVSISVDDLKVPDDKPQLLEDAEKQITQTEERYRLGEITEVERHTKVIDTWTETNERLVNSVKRNFDDNFPLNSVWMMANSGARGNMSQVRQLVGMRGLMANPQGEIIDLPIRTNFREGLTVTEYVISSYGARKGLVDTALRTADSGYLTRRLVDVAQDVIVREDDCGTVRSIIVAAEDNGRYRNRLLGRLVAEPVIDAEGTVIAERDTEIDPILSKQIEKAAIKEVRVRSPLTCEAARSVCRKCYGWALAHNELVDLGEAVGIIAAQSIGEPGTQLTMRTFHTGGVSTAETGVVRSLVDGIVEFDSKAKVRPHRTPHGVEAQIAEVDFSLTLKPTTKGKAQKLDITTGSILFVADGASVPNDIILAQISSGAAVKKSIEKASKDVICDLAGQVRYEDVIQPKEVPDRQGNITLKAQRLGRLWVFGGDVYNLPPNAFPVVKGASNVHNGDVLAESRQISEYGGSVRLRESQGDSREVEIVTSSLLLKDCKLIATTTHSGQIWHLEGKDNIRYRLNTEPGTKIANGEVIAELTDDRFRTQTGGLIKFAPGLGIKKARSAKHGYEVSKGGTLLWIPQETHEINKDISLLMIEDGQWIEAGTEVVKDIFSQTAGIVTVTQKNDILREIIVRSGTLHLVTDSKVLSRFADEGKMVNPGEEIAAGLVAESMLFVESVDTPEGGALLLRPVEEYAIPDEAHLPELGTVKQANGPSLGLKAVQRLTFKDAELVKSVEGVELLRTQLILETFDTTPQMTVDVEMVPDKRAKTIDRLQLVILESHLVRRDTLSDASHGSTHTEVKVADGDSIKRGDVVATVQILCKEDGVVQLPDSVEGEPIRRLIVERPDDLLVVKLQNEKPSAAIGQRIVEGEQLASDLIAPHSGQVESIGPDSISLRVGRPYMVSPDSILHVRDGDLVLRGDTLAQLVFERAKTGDIVQGLPRIEELLEARRPRDSAVLCRKAGSVKIEQKEDEDAPTVSVIEGDELSTEYPILLGRTVMVSDGQLVESGDLLTDGPINPHELLEVLFEDLRSRNASMDAANQAISRLQTALVQEVQNVYKSQGVTIDDKHIEVIVRQMTNKVRVEDAGDTTLLPGELIELRQVDQVNQAIAITGGAPAEFTPVLLGITKASLNTDSFISAASFQETTRVLTEAAIEGKSDWLRGLKENVIIGRLIPAGTGFSGFEEELRAEAGPHPDILDEENASYRRASALRPDYTVEMPLPQPTAAVLDDPSDDELQATRSRHGIAEGSNFAAFARPVGDDLDQEQLLPDLEALEGLQEEGLLSEDS</sequence>
<dbReference type="InterPro" id="IPR007083">
    <property type="entry name" value="RNA_pol_Rpb1_4"/>
</dbReference>
<dbReference type="EC" id="2.7.7.6" evidence="10"/>
<evidence type="ECO:0000256" key="6">
    <source>
        <dbReference type="ARBA" id="ARBA00022833"/>
    </source>
</evidence>
<comment type="caution">
    <text evidence="15">The sequence shown here is derived from an EMBL/GenBank/DDBJ whole genome shotgun (WGS) entry which is preliminary data.</text>
</comment>
<dbReference type="Gene3D" id="1.10.150.390">
    <property type="match status" value="1"/>
</dbReference>
<feature type="binding site" evidence="10">
    <location>
        <position position="256"/>
    </location>
    <ligand>
        <name>Zn(2+)</name>
        <dbReference type="ChEBI" id="CHEBI:29105"/>
    </ligand>
</feature>
<evidence type="ECO:0000256" key="11">
    <source>
        <dbReference type="SAM" id="MobiDB-lite"/>
    </source>
</evidence>
<dbReference type="CDD" id="cd02655">
    <property type="entry name" value="RNAP_beta'_C"/>
    <property type="match status" value="1"/>
</dbReference>
<evidence type="ECO:0000256" key="10">
    <source>
        <dbReference type="HAMAP-Rule" id="MF_01324"/>
    </source>
</evidence>
<accession>A0A2P7EFK8</accession>
<comment type="catalytic activity">
    <reaction evidence="9 10">
        <text>RNA(n) + a ribonucleoside 5'-triphosphate = RNA(n+1) + diphosphate</text>
        <dbReference type="Rhea" id="RHEA:21248"/>
        <dbReference type="Rhea" id="RHEA-COMP:14527"/>
        <dbReference type="Rhea" id="RHEA-COMP:17342"/>
        <dbReference type="ChEBI" id="CHEBI:33019"/>
        <dbReference type="ChEBI" id="CHEBI:61557"/>
        <dbReference type="ChEBI" id="CHEBI:140395"/>
        <dbReference type="EC" id="2.7.7.6"/>
    </reaction>
</comment>
<evidence type="ECO:0000256" key="4">
    <source>
        <dbReference type="ARBA" id="ARBA00022695"/>
    </source>
</evidence>
<evidence type="ECO:0000259" key="13">
    <source>
        <dbReference type="Pfam" id="PF04998"/>
    </source>
</evidence>
<dbReference type="InterPro" id="IPR045867">
    <property type="entry name" value="DNA-dir_RpoC_beta_prime"/>
</dbReference>
<dbReference type="NCBIfam" id="TIGR02388">
    <property type="entry name" value="rpoC2_cyan"/>
    <property type="match status" value="1"/>
</dbReference>